<reference evidence="2 3" key="1">
    <citation type="submission" date="2016-11" db="EMBL/GenBank/DDBJ databases">
        <authorList>
            <person name="Jaros S."/>
            <person name="Januszkiewicz K."/>
            <person name="Wedrychowicz H."/>
        </authorList>
    </citation>
    <scope>NUCLEOTIDE SEQUENCE [LARGE SCALE GENOMIC DNA]</scope>
    <source>
        <strain evidence="2 3">DSM 27063</strain>
    </source>
</reference>
<dbReference type="OrthoDB" id="761861at2"/>
<feature type="domain" description="Glycosyltransferase 2-like" evidence="1">
    <location>
        <begin position="3"/>
        <end position="168"/>
    </location>
</feature>
<dbReference type="STRING" id="1168035.SAMN05444280_1097"/>
<proteinExistence type="predicted"/>
<dbReference type="InterPro" id="IPR029044">
    <property type="entry name" value="Nucleotide-diphossugar_trans"/>
</dbReference>
<evidence type="ECO:0000313" key="2">
    <source>
        <dbReference type="EMBL" id="SHI98652.1"/>
    </source>
</evidence>
<dbReference type="AlphaFoldDB" id="A0A1M6FLX1"/>
<evidence type="ECO:0000259" key="1">
    <source>
        <dbReference type="Pfam" id="PF00535"/>
    </source>
</evidence>
<evidence type="ECO:0000313" key="3">
    <source>
        <dbReference type="Proteomes" id="UP000184050"/>
    </source>
</evidence>
<gene>
    <name evidence="2" type="ORF">SAMN05444280_1097</name>
</gene>
<accession>A0A1M6FLX1</accession>
<dbReference type="PANTHER" id="PTHR22916">
    <property type="entry name" value="GLYCOSYLTRANSFERASE"/>
    <property type="match status" value="1"/>
</dbReference>
<dbReference type="Gene3D" id="3.90.550.10">
    <property type="entry name" value="Spore Coat Polysaccharide Biosynthesis Protein SpsA, Chain A"/>
    <property type="match status" value="1"/>
</dbReference>
<dbReference type="Pfam" id="PF00535">
    <property type="entry name" value="Glycos_transf_2"/>
    <property type="match status" value="1"/>
</dbReference>
<keyword evidence="3" id="KW-1185">Reference proteome</keyword>
<dbReference type="InterPro" id="IPR001173">
    <property type="entry name" value="Glyco_trans_2-like"/>
</dbReference>
<keyword evidence="2" id="KW-0808">Transferase</keyword>
<dbReference type="RefSeq" id="WP_073167955.1">
    <property type="nucleotide sequence ID" value="NZ_FQZE01000009.1"/>
</dbReference>
<dbReference type="GO" id="GO:0016758">
    <property type="term" value="F:hexosyltransferase activity"/>
    <property type="evidence" value="ECO:0007669"/>
    <property type="project" value="UniProtKB-ARBA"/>
</dbReference>
<dbReference type="Proteomes" id="UP000184050">
    <property type="component" value="Unassembled WGS sequence"/>
</dbReference>
<dbReference type="PANTHER" id="PTHR22916:SF3">
    <property type="entry name" value="UDP-GLCNAC:BETAGAL BETA-1,3-N-ACETYLGLUCOSAMINYLTRANSFERASE-LIKE PROTEIN 1"/>
    <property type="match status" value="1"/>
</dbReference>
<dbReference type="SUPFAM" id="SSF53448">
    <property type="entry name" value="Nucleotide-diphospho-sugar transferases"/>
    <property type="match status" value="1"/>
</dbReference>
<dbReference type="EMBL" id="FQZE01000009">
    <property type="protein sequence ID" value="SHI98652.1"/>
    <property type="molecule type" value="Genomic_DNA"/>
</dbReference>
<organism evidence="2 3">
    <name type="scientific">Tangfeifania diversioriginum</name>
    <dbReference type="NCBI Taxonomy" id="1168035"/>
    <lineage>
        <taxon>Bacteria</taxon>
        <taxon>Pseudomonadati</taxon>
        <taxon>Bacteroidota</taxon>
        <taxon>Bacteroidia</taxon>
        <taxon>Marinilabiliales</taxon>
        <taxon>Prolixibacteraceae</taxon>
        <taxon>Tangfeifania</taxon>
    </lineage>
</organism>
<sequence>MLSVNIPVYNIDARPLVLQLTEQAKKLDCAVKISVYDDGSDEQFKKINRELCRVSLVIYKEMSENLGRAAIRNKMGQEAVFEYLLFIDADSTIISEKYLENYLEKIQNADVLCGGTSYQSDPPESQDELLRWLYGTKREAISATKRNEKKGFIITSNNFLIKKELFKKVHFRENIGRYGHEDTLLGYDLFRHGVLPVHIQNPVEHTGLEDARAFLTKTKTALENLHFITHEILNEAPEFIQQVHFLSRYERITKLIPEFVFRFFYSAFYGPMEKNLTGKKPRLFWFDLYKLCIYSTIKNRES</sequence>
<name>A0A1M6FLX1_9BACT</name>
<protein>
    <submittedName>
        <fullName evidence="2">Glycosyl transferase family 2</fullName>
    </submittedName>
</protein>